<keyword evidence="5" id="KW-1185">Reference proteome</keyword>
<dbReference type="EMBL" id="ML213508">
    <property type="protein sequence ID" value="TFK53035.1"/>
    <property type="molecule type" value="Genomic_DNA"/>
</dbReference>
<feature type="signal peptide" evidence="3">
    <location>
        <begin position="1"/>
        <end position="21"/>
    </location>
</feature>
<gene>
    <name evidence="4" type="ORF">OE88DRAFT_1656834</name>
</gene>
<feature type="compositionally biased region" description="Basic and acidic residues" evidence="1">
    <location>
        <begin position="289"/>
        <end position="299"/>
    </location>
</feature>
<accession>A0A5C3N7K0</accession>
<sequence length="430" mass="46405">MIYRLLWSVVFLGLWSPWVVGFSVQYGQPSQCDDFQVSWKGGQAPFSLALIPLYGTPRNISIPSSSYSGSSGSYSMPLPFAENSQMMALMYDATGVPSGALSQVMTVGKTSGGQSCNTTDPHPYFFYSWPDGQSPVQCSPFQFFDYPNASLPVTLTILAAGEDPQFVQPDASATNFTWTVNMPAGTSVVFMMTDAQDHQGGASGLQIIQPSSDFSCVVYPSDSSSSTSSATSPHSPANTGDVSIDEQSRLPVGTMAGIAVGGAVCALLAAGVAFCICRRRRRRQRKRRSEGADVFDLKDQPMTNMGFHSPKDYQRIEPFTQLPTSESYSASPDFNPYAQSGSPLPTKNREYPPSHSSPTPTLSSSSRRGESSSSNPGSARVVVHQDYADVLPPEEEELVELPPAYRDDRRPIPGLQPQPGASTRPAGKRR</sequence>
<dbReference type="STRING" id="5364.A0A5C3N7K0"/>
<keyword evidence="3" id="KW-0732">Signal</keyword>
<organism evidence="4 5">
    <name type="scientific">Heliocybe sulcata</name>
    <dbReference type="NCBI Taxonomy" id="5364"/>
    <lineage>
        <taxon>Eukaryota</taxon>
        <taxon>Fungi</taxon>
        <taxon>Dikarya</taxon>
        <taxon>Basidiomycota</taxon>
        <taxon>Agaricomycotina</taxon>
        <taxon>Agaricomycetes</taxon>
        <taxon>Gloeophyllales</taxon>
        <taxon>Gloeophyllaceae</taxon>
        <taxon>Heliocybe</taxon>
    </lineage>
</organism>
<dbReference type="AlphaFoldDB" id="A0A5C3N7K0"/>
<proteinExistence type="predicted"/>
<dbReference type="Proteomes" id="UP000305948">
    <property type="component" value="Unassembled WGS sequence"/>
</dbReference>
<evidence type="ECO:0000256" key="3">
    <source>
        <dbReference type="SAM" id="SignalP"/>
    </source>
</evidence>
<reference evidence="4 5" key="1">
    <citation type="journal article" date="2019" name="Nat. Ecol. Evol.">
        <title>Megaphylogeny resolves global patterns of mushroom evolution.</title>
        <authorList>
            <person name="Varga T."/>
            <person name="Krizsan K."/>
            <person name="Foldi C."/>
            <person name="Dima B."/>
            <person name="Sanchez-Garcia M."/>
            <person name="Sanchez-Ramirez S."/>
            <person name="Szollosi G.J."/>
            <person name="Szarkandi J.G."/>
            <person name="Papp V."/>
            <person name="Albert L."/>
            <person name="Andreopoulos W."/>
            <person name="Angelini C."/>
            <person name="Antonin V."/>
            <person name="Barry K.W."/>
            <person name="Bougher N.L."/>
            <person name="Buchanan P."/>
            <person name="Buyck B."/>
            <person name="Bense V."/>
            <person name="Catcheside P."/>
            <person name="Chovatia M."/>
            <person name="Cooper J."/>
            <person name="Damon W."/>
            <person name="Desjardin D."/>
            <person name="Finy P."/>
            <person name="Geml J."/>
            <person name="Haridas S."/>
            <person name="Hughes K."/>
            <person name="Justo A."/>
            <person name="Karasinski D."/>
            <person name="Kautmanova I."/>
            <person name="Kiss B."/>
            <person name="Kocsube S."/>
            <person name="Kotiranta H."/>
            <person name="LaButti K.M."/>
            <person name="Lechner B.E."/>
            <person name="Liimatainen K."/>
            <person name="Lipzen A."/>
            <person name="Lukacs Z."/>
            <person name="Mihaltcheva S."/>
            <person name="Morgado L.N."/>
            <person name="Niskanen T."/>
            <person name="Noordeloos M.E."/>
            <person name="Ohm R.A."/>
            <person name="Ortiz-Santana B."/>
            <person name="Ovrebo C."/>
            <person name="Racz N."/>
            <person name="Riley R."/>
            <person name="Savchenko A."/>
            <person name="Shiryaev A."/>
            <person name="Soop K."/>
            <person name="Spirin V."/>
            <person name="Szebenyi C."/>
            <person name="Tomsovsky M."/>
            <person name="Tulloss R.E."/>
            <person name="Uehling J."/>
            <person name="Grigoriev I.V."/>
            <person name="Vagvolgyi C."/>
            <person name="Papp T."/>
            <person name="Martin F.M."/>
            <person name="Miettinen O."/>
            <person name="Hibbett D.S."/>
            <person name="Nagy L.G."/>
        </authorList>
    </citation>
    <scope>NUCLEOTIDE SEQUENCE [LARGE SCALE GENOMIC DNA]</scope>
    <source>
        <strain evidence="4 5">OMC1185</strain>
    </source>
</reference>
<keyword evidence="2" id="KW-0472">Membrane</keyword>
<keyword evidence="2" id="KW-0812">Transmembrane</keyword>
<name>A0A5C3N7K0_9AGAM</name>
<evidence type="ECO:0000313" key="5">
    <source>
        <dbReference type="Proteomes" id="UP000305948"/>
    </source>
</evidence>
<feature type="region of interest" description="Disordered" evidence="1">
    <location>
        <begin position="280"/>
        <end position="430"/>
    </location>
</feature>
<evidence type="ECO:0000313" key="4">
    <source>
        <dbReference type="EMBL" id="TFK53035.1"/>
    </source>
</evidence>
<dbReference type="OrthoDB" id="2591431at2759"/>
<feature type="compositionally biased region" description="Polar residues" evidence="1">
    <location>
        <begin position="321"/>
        <end position="345"/>
    </location>
</feature>
<keyword evidence="2" id="KW-1133">Transmembrane helix</keyword>
<evidence type="ECO:0000256" key="1">
    <source>
        <dbReference type="SAM" id="MobiDB-lite"/>
    </source>
</evidence>
<feature type="transmembrane region" description="Helical" evidence="2">
    <location>
        <begin position="255"/>
        <end position="277"/>
    </location>
</feature>
<feature type="region of interest" description="Disordered" evidence="1">
    <location>
        <begin position="224"/>
        <end position="245"/>
    </location>
</feature>
<evidence type="ECO:0000256" key="2">
    <source>
        <dbReference type="SAM" id="Phobius"/>
    </source>
</evidence>
<protein>
    <submittedName>
        <fullName evidence="4">Uncharacterized protein</fullName>
    </submittedName>
</protein>
<feature type="compositionally biased region" description="Low complexity" evidence="1">
    <location>
        <begin position="224"/>
        <end position="237"/>
    </location>
</feature>
<feature type="chain" id="PRO_5022834582" evidence="3">
    <location>
        <begin position="22"/>
        <end position="430"/>
    </location>
</feature>
<feature type="compositionally biased region" description="Low complexity" evidence="1">
    <location>
        <begin position="353"/>
        <end position="378"/>
    </location>
</feature>